<keyword evidence="6 11" id="KW-1133">Transmembrane helix</keyword>
<dbReference type="EMBL" id="JAULJE010000007">
    <property type="protein sequence ID" value="KAK1341064.1"/>
    <property type="molecule type" value="Genomic_DNA"/>
</dbReference>
<evidence type="ECO:0000313" key="13">
    <source>
        <dbReference type="EMBL" id="KAK1341064.1"/>
    </source>
</evidence>
<keyword evidence="9" id="KW-0675">Receptor</keyword>
<dbReference type="PANTHER" id="PTHR26454:SF158">
    <property type="entry name" value="OLFACTORY RECEPTOR"/>
    <property type="match status" value="1"/>
</dbReference>
<reference evidence="13" key="1">
    <citation type="submission" date="2023-06" db="EMBL/GenBank/DDBJ databases">
        <title>Reference genome for the Northern bat (Eptesicus nilssonii), a most northern bat species.</title>
        <authorList>
            <person name="Laine V.N."/>
            <person name="Pulliainen A.T."/>
            <person name="Lilley T.M."/>
        </authorList>
    </citation>
    <scope>NUCLEOTIDE SEQUENCE</scope>
    <source>
        <strain evidence="13">BLF_Eptnil</strain>
        <tissue evidence="13">Kidney</tissue>
    </source>
</reference>
<dbReference type="Proteomes" id="UP001177744">
    <property type="component" value="Unassembled WGS sequence"/>
</dbReference>
<evidence type="ECO:0000256" key="5">
    <source>
        <dbReference type="ARBA" id="ARBA00022725"/>
    </source>
</evidence>
<keyword evidence="14" id="KW-1185">Reference proteome</keyword>
<protein>
    <recommendedName>
        <fullName evidence="12">G-protein coupled receptors family 1 profile domain-containing protein</fullName>
    </recommendedName>
</protein>
<evidence type="ECO:0000256" key="7">
    <source>
        <dbReference type="ARBA" id="ARBA00023040"/>
    </source>
</evidence>
<comment type="subcellular location">
    <subcellularLocation>
        <location evidence="1">Cell membrane</location>
        <topology evidence="1">Multi-pass membrane protein</topology>
    </subcellularLocation>
</comment>
<keyword evidence="4 11" id="KW-0812">Transmembrane</keyword>
<dbReference type="Pfam" id="PF13853">
    <property type="entry name" value="7tm_4"/>
    <property type="match status" value="1"/>
</dbReference>
<evidence type="ECO:0000256" key="3">
    <source>
        <dbReference type="ARBA" id="ARBA00022606"/>
    </source>
</evidence>
<dbReference type="GO" id="GO:0004930">
    <property type="term" value="F:G protein-coupled receptor activity"/>
    <property type="evidence" value="ECO:0007669"/>
    <property type="project" value="UniProtKB-KW"/>
</dbReference>
<dbReference type="GO" id="GO:0005886">
    <property type="term" value="C:plasma membrane"/>
    <property type="evidence" value="ECO:0007669"/>
    <property type="project" value="UniProtKB-SubCell"/>
</dbReference>
<evidence type="ECO:0000259" key="12">
    <source>
        <dbReference type="PROSITE" id="PS50262"/>
    </source>
</evidence>
<keyword evidence="8 11" id="KW-0472">Membrane</keyword>
<evidence type="ECO:0000256" key="8">
    <source>
        <dbReference type="ARBA" id="ARBA00023136"/>
    </source>
</evidence>
<evidence type="ECO:0000313" key="14">
    <source>
        <dbReference type="Proteomes" id="UP001177744"/>
    </source>
</evidence>
<gene>
    <name evidence="13" type="ORF">QTO34_017465</name>
</gene>
<keyword evidence="3" id="KW-0716">Sensory transduction</keyword>
<sequence>MSDDCYVAICKPLHYVTVMSSRVFQILNIGSWMAALCMMIPPLSLGLLVTLKFCDSNMIDHFPFDAVPLVEISCSETDSDNLCCTDPYDVKGKGLFSHIIVVSITYGTCMLIYMNPATKEQVTINKIVSLLIFSISPLLNPFIYTLRNKKEAGGGTPGGISAFEKIKMAVPSGRSRGCLG</sequence>
<evidence type="ECO:0000256" key="11">
    <source>
        <dbReference type="SAM" id="Phobius"/>
    </source>
</evidence>
<evidence type="ECO:0000256" key="2">
    <source>
        <dbReference type="ARBA" id="ARBA00022475"/>
    </source>
</evidence>
<evidence type="ECO:0000256" key="10">
    <source>
        <dbReference type="ARBA" id="ARBA00023224"/>
    </source>
</evidence>
<feature type="transmembrane region" description="Helical" evidence="11">
    <location>
        <begin position="127"/>
        <end position="146"/>
    </location>
</feature>
<dbReference type="PROSITE" id="PS50262">
    <property type="entry name" value="G_PROTEIN_RECEP_F1_2"/>
    <property type="match status" value="1"/>
</dbReference>
<keyword evidence="5" id="KW-0552">Olfaction</keyword>
<evidence type="ECO:0000256" key="9">
    <source>
        <dbReference type="ARBA" id="ARBA00023170"/>
    </source>
</evidence>
<keyword evidence="2" id="KW-1003">Cell membrane</keyword>
<evidence type="ECO:0000256" key="1">
    <source>
        <dbReference type="ARBA" id="ARBA00004651"/>
    </source>
</evidence>
<dbReference type="InterPro" id="IPR000725">
    <property type="entry name" value="Olfact_rcpt"/>
</dbReference>
<feature type="domain" description="G-protein coupled receptors family 1 profile" evidence="12">
    <location>
        <begin position="1"/>
        <end position="114"/>
    </location>
</feature>
<organism evidence="13 14">
    <name type="scientific">Cnephaeus nilssonii</name>
    <name type="common">Northern bat</name>
    <name type="synonym">Eptesicus nilssonii</name>
    <dbReference type="NCBI Taxonomy" id="3371016"/>
    <lineage>
        <taxon>Eukaryota</taxon>
        <taxon>Metazoa</taxon>
        <taxon>Chordata</taxon>
        <taxon>Craniata</taxon>
        <taxon>Vertebrata</taxon>
        <taxon>Euteleostomi</taxon>
        <taxon>Mammalia</taxon>
        <taxon>Eutheria</taxon>
        <taxon>Laurasiatheria</taxon>
        <taxon>Chiroptera</taxon>
        <taxon>Yangochiroptera</taxon>
        <taxon>Vespertilionidae</taxon>
        <taxon>Cnephaeus</taxon>
    </lineage>
</organism>
<dbReference type="PANTHER" id="PTHR26454">
    <property type="entry name" value="OLFACTORY RECEPTOR"/>
    <property type="match status" value="1"/>
</dbReference>
<evidence type="ECO:0000256" key="4">
    <source>
        <dbReference type="ARBA" id="ARBA00022692"/>
    </source>
</evidence>
<feature type="transmembrane region" description="Helical" evidence="11">
    <location>
        <begin position="29"/>
        <end position="51"/>
    </location>
</feature>
<feature type="transmembrane region" description="Helical" evidence="11">
    <location>
        <begin position="95"/>
        <end position="115"/>
    </location>
</feature>
<dbReference type="InterPro" id="IPR047132">
    <property type="entry name" value="Olfact_rcpt_6C-like"/>
</dbReference>
<name>A0AA40I120_CNENI</name>
<proteinExistence type="predicted"/>
<dbReference type="GO" id="GO:0004984">
    <property type="term" value="F:olfactory receptor activity"/>
    <property type="evidence" value="ECO:0007669"/>
    <property type="project" value="InterPro"/>
</dbReference>
<dbReference type="SUPFAM" id="SSF81321">
    <property type="entry name" value="Family A G protein-coupled receptor-like"/>
    <property type="match status" value="1"/>
</dbReference>
<keyword evidence="7" id="KW-0297">G-protein coupled receptor</keyword>
<accession>A0AA40I120</accession>
<evidence type="ECO:0000256" key="6">
    <source>
        <dbReference type="ARBA" id="ARBA00022989"/>
    </source>
</evidence>
<dbReference type="AlphaFoldDB" id="A0AA40I120"/>
<keyword evidence="10" id="KW-0807">Transducer</keyword>
<dbReference type="InterPro" id="IPR017452">
    <property type="entry name" value="GPCR_Rhodpsn_7TM"/>
</dbReference>
<dbReference type="Gene3D" id="1.20.1070.10">
    <property type="entry name" value="Rhodopsin 7-helix transmembrane proteins"/>
    <property type="match status" value="1"/>
</dbReference>
<comment type="caution">
    <text evidence="13">The sequence shown here is derived from an EMBL/GenBank/DDBJ whole genome shotgun (WGS) entry which is preliminary data.</text>
</comment>